<dbReference type="Pfam" id="PF00984">
    <property type="entry name" value="UDPG_MGDP_dh"/>
    <property type="match status" value="1"/>
</dbReference>
<organism evidence="6 7">
    <name type="scientific">Hymenobacter gummosus</name>
    <dbReference type="NCBI Taxonomy" id="1776032"/>
    <lineage>
        <taxon>Bacteria</taxon>
        <taxon>Pseudomonadati</taxon>
        <taxon>Bacteroidota</taxon>
        <taxon>Cytophagia</taxon>
        <taxon>Cytophagales</taxon>
        <taxon>Hymenobacteraceae</taxon>
        <taxon>Hymenobacter</taxon>
    </lineage>
</organism>
<reference evidence="6 7" key="1">
    <citation type="submission" date="2018-12" db="EMBL/GenBank/DDBJ databases">
        <title>Hymenobacter gummosus sp. nov., isolated from a spring.</title>
        <authorList>
            <person name="Nie L."/>
        </authorList>
    </citation>
    <scope>NUCLEOTIDE SEQUENCE [LARGE SCALE GENOMIC DNA]</scope>
    <source>
        <strain evidence="6 7">KCTC 52166</strain>
    </source>
</reference>
<accession>A0A3S0H4I4</accession>
<dbReference type="InterPro" id="IPR014027">
    <property type="entry name" value="UDP-Glc/GDP-Man_DH_C"/>
</dbReference>
<dbReference type="NCBIfam" id="TIGR03026">
    <property type="entry name" value="NDP-sugDHase"/>
    <property type="match status" value="1"/>
</dbReference>
<dbReference type="GO" id="GO:0016628">
    <property type="term" value="F:oxidoreductase activity, acting on the CH-CH group of donors, NAD or NADP as acceptor"/>
    <property type="evidence" value="ECO:0007669"/>
    <property type="project" value="InterPro"/>
</dbReference>
<comment type="similarity">
    <text evidence="1 4">Belongs to the UDP-glucose/GDP-mannose dehydrogenase family.</text>
</comment>
<dbReference type="InterPro" id="IPR008927">
    <property type="entry name" value="6-PGluconate_DH-like_C_sf"/>
</dbReference>
<dbReference type="EMBL" id="RXOF01000012">
    <property type="protein sequence ID" value="RTQ47565.1"/>
    <property type="molecule type" value="Genomic_DNA"/>
</dbReference>
<dbReference type="InterPro" id="IPR017476">
    <property type="entry name" value="UDP-Glc/GDP-Man"/>
</dbReference>
<dbReference type="PIRSF" id="PIRSF500136">
    <property type="entry name" value="UDP_ManNAc_DH"/>
    <property type="match status" value="1"/>
</dbReference>
<dbReference type="Pfam" id="PF03720">
    <property type="entry name" value="UDPG_MGDP_dh_C"/>
    <property type="match status" value="1"/>
</dbReference>
<dbReference type="InterPro" id="IPR001732">
    <property type="entry name" value="UDP-Glc/GDP-Man_DH_N"/>
</dbReference>
<dbReference type="OrthoDB" id="9803238at2"/>
<dbReference type="Proteomes" id="UP000282184">
    <property type="component" value="Unassembled WGS sequence"/>
</dbReference>
<dbReference type="InterPro" id="IPR036220">
    <property type="entry name" value="UDP-Glc/GDP-Man_DH_C_sf"/>
</dbReference>
<evidence type="ECO:0000256" key="1">
    <source>
        <dbReference type="ARBA" id="ARBA00006601"/>
    </source>
</evidence>
<gene>
    <name evidence="6" type="ORF">EJV47_19310</name>
</gene>
<dbReference type="GO" id="GO:0000271">
    <property type="term" value="P:polysaccharide biosynthetic process"/>
    <property type="evidence" value="ECO:0007669"/>
    <property type="project" value="InterPro"/>
</dbReference>
<name>A0A3S0H4I4_9BACT</name>
<dbReference type="GO" id="GO:0051287">
    <property type="term" value="F:NAD binding"/>
    <property type="evidence" value="ECO:0007669"/>
    <property type="project" value="InterPro"/>
</dbReference>
<dbReference type="SUPFAM" id="SSF51735">
    <property type="entry name" value="NAD(P)-binding Rossmann-fold domains"/>
    <property type="match status" value="1"/>
</dbReference>
<proteinExistence type="inferred from homology"/>
<dbReference type="InterPro" id="IPR036291">
    <property type="entry name" value="NAD(P)-bd_dom_sf"/>
</dbReference>
<dbReference type="GO" id="GO:0016616">
    <property type="term" value="F:oxidoreductase activity, acting on the CH-OH group of donors, NAD or NADP as acceptor"/>
    <property type="evidence" value="ECO:0007669"/>
    <property type="project" value="InterPro"/>
</dbReference>
<evidence type="ECO:0000256" key="2">
    <source>
        <dbReference type="ARBA" id="ARBA00023002"/>
    </source>
</evidence>
<evidence type="ECO:0000313" key="7">
    <source>
        <dbReference type="Proteomes" id="UP000282184"/>
    </source>
</evidence>
<dbReference type="SUPFAM" id="SSF52413">
    <property type="entry name" value="UDP-glucose/GDP-mannose dehydrogenase C-terminal domain"/>
    <property type="match status" value="1"/>
</dbReference>
<dbReference type="SMART" id="SM00984">
    <property type="entry name" value="UDPG_MGDP_dh_C"/>
    <property type="match status" value="1"/>
</dbReference>
<evidence type="ECO:0000256" key="4">
    <source>
        <dbReference type="PIRNR" id="PIRNR000124"/>
    </source>
</evidence>
<keyword evidence="7" id="KW-1185">Reference proteome</keyword>
<dbReference type="Gene3D" id="3.40.50.720">
    <property type="entry name" value="NAD(P)-binding Rossmann-like Domain"/>
    <property type="match status" value="2"/>
</dbReference>
<evidence type="ECO:0000313" key="6">
    <source>
        <dbReference type="EMBL" id="RTQ47565.1"/>
    </source>
</evidence>
<evidence type="ECO:0000256" key="3">
    <source>
        <dbReference type="ARBA" id="ARBA00023027"/>
    </source>
</evidence>
<comment type="caution">
    <text evidence="6">The sequence shown here is derived from an EMBL/GenBank/DDBJ whole genome shotgun (WGS) entry which is preliminary data.</text>
</comment>
<feature type="domain" description="UDP-glucose/GDP-mannose dehydrogenase C-terminal" evidence="5">
    <location>
        <begin position="320"/>
        <end position="421"/>
    </location>
</feature>
<dbReference type="Pfam" id="PF03721">
    <property type="entry name" value="UDPG_MGDP_dh_N"/>
    <property type="match status" value="1"/>
</dbReference>
<sequence>MYEQLLNKEAKLAVIGLGYVGLPIALEFARKISVIGFDINAQRVEMMRNNVDPSGELDASAFEGCDITFTDSLDVLREARFFVVAVPTPIDEHAMPDLKPLIGASTTVGKVLKAGDYVVYESTVYPGCTEEDCIPILERESGLKFPTDFKVGYSPERINPGDKEHTLATIVKVVAGCDAESLEEIAKTYELVVKAGVHRASSIKVAEAAKIIENTQRDVNIALMNELSMIFDRMRINTYEVLEAAGTKWNFLKFSPGLVGGHCIGVDPYYLTYKAKELGYDAKVILSGRTTNDGMGAYIARKTVQMMIKQGKDVAKSKVLVMGATFKENVEDIRNSKVADVINELKNFSVNIDIVDPHADSDELHHEYGFRLTPQENIGSDYDAVIVAVSHKPYTEKDEAYFKSITAEQAVLVDIKGLFREKITGDALHYWSL</sequence>
<dbReference type="PIRSF" id="PIRSF000124">
    <property type="entry name" value="UDPglc_GDPman_dh"/>
    <property type="match status" value="1"/>
</dbReference>
<protein>
    <submittedName>
        <fullName evidence="6">Nucleotide sugar dehydrogenase</fullName>
    </submittedName>
</protein>
<dbReference type="InterPro" id="IPR028359">
    <property type="entry name" value="UDP_ManNAc/GlcNAc_DH"/>
</dbReference>
<dbReference type="PANTHER" id="PTHR43491:SF2">
    <property type="entry name" value="UDP-N-ACETYL-D-MANNOSAMINE DEHYDROGENASE"/>
    <property type="match status" value="1"/>
</dbReference>
<keyword evidence="3" id="KW-0520">NAD</keyword>
<dbReference type="SUPFAM" id="SSF48179">
    <property type="entry name" value="6-phosphogluconate dehydrogenase C-terminal domain-like"/>
    <property type="match status" value="1"/>
</dbReference>
<dbReference type="PANTHER" id="PTHR43491">
    <property type="entry name" value="UDP-N-ACETYL-D-MANNOSAMINE DEHYDROGENASE"/>
    <property type="match status" value="1"/>
</dbReference>
<dbReference type="InterPro" id="IPR014026">
    <property type="entry name" value="UDP-Glc/GDP-Man_DH_dimer"/>
</dbReference>
<evidence type="ECO:0000259" key="5">
    <source>
        <dbReference type="SMART" id="SM00984"/>
    </source>
</evidence>
<dbReference type="AlphaFoldDB" id="A0A3S0H4I4"/>
<keyword evidence="2" id="KW-0560">Oxidoreductase</keyword>
<dbReference type="RefSeq" id="WP_126694816.1">
    <property type="nucleotide sequence ID" value="NZ_RXOF01000012.1"/>
</dbReference>